<protein>
    <submittedName>
        <fullName evidence="1">Uncharacterized protein</fullName>
    </submittedName>
</protein>
<keyword evidence="2" id="KW-1185">Reference proteome</keyword>
<accession>A0ABR6WXZ5</accession>
<dbReference type="Proteomes" id="UP000603234">
    <property type="component" value="Unassembled WGS sequence"/>
</dbReference>
<dbReference type="EMBL" id="WJBC01000024">
    <property type="protein sequence ID" value="MBC3805328.1"/>
    <property type="molecule type" value="Genomic_DNA"/>
</dbReference>
<comment type="caution">
    <text evidence="1">The sequence shown here is derived from an EMBL/GenBank/DDBJ whole genome shotgun (WGS) entry which is preliminary data.</text>
</comment>
<gene>
    <name evidence="1" type="ORF">GH808_12970</name>
</gene>
<evidence type="ECO:0000313" key="2">
    <source>
        <dbReference type="Proteomes" id="UP000603234"/>
    </source>
</evidence>
<reference evidence="1 2" key="1">
    <citation type="journal article" date="2020" name="mSystems">
        <title>Defining Genomic and Predicted Metabolic Features of the Acetobacterium Genus.</title>
        <authorList>
            <person name="Ross D.E."/>
            <person name="Marshall C.W."/>
            <person name="Gulliver D."/>
            <person name="May H.D."/>
            <person name="Norman R.S."/>
        </authorList>
    </citation>
    <scope>NUCLEOTIDE SEQUENCE [LARGE SCALE GENOMIC DNA]</scope>
    <source>
        <strain evidence="1 2">DSM 8238</strain>
    </source>
</reference>
<organism evidence="1 2">
    <name type="scientific">Acetobacterium fimetarium</name>
    <dbReference type="NCBI Taxonomy" id="52691"/>
    <lineage>
        <taxon>Bacteria</taxon>
        <taxon>Bacillati</taxon>
        <taxon>Bacillota</taxon>
        <taxon>Clostridia</taxon>
        <taxon>Eubacteriales</taxon>
        <taxon>Eubacteriaceae</taxon>
        <taxon>Acetobacterium</taxon>
    </lineage>
</organism>
<proteinExistence type="predicted"/>
<dbReference type="RefSeq" id="WP_186843216.1">
    <property type="nucleotide sequence ID" value="NZ_WJBC01000024.1"/>
</dbReference>
<evidence type="ECO:0000313" key="1">
    <source>
        <dbReference type="EMBL" id="MBC3805328.1"/>
    </source>
</evidence>
<name>A0ABR6WXZ5_9FIRM</name>
<sequence length="137" mass="15426">MKTNQFNDYGSESELKQSRMINDIAAAIAAGTMLIDVRIDRSPLHYHPFLSELNLDQESDSTEAFIFDKAILAYTKRGTLGMSTGDFLENALNGNVKQLKKNIDRYAVALKYDENNVLTGFKIKLADLSFLNIMKIL</sequence>